<dbReference type="InterPro" id="IPR025307">
    <property type="entry name" value="FIIND_dom"/>
</dbReference>
<dbReference type="Gene3D" id="3.40.50.300">
    <property type="entry name" value="P-loop containing nucleotide triphosphate hydrolases"/>
    <property type="match status" value="1"/>
</dbReference>
<keyword evidence="7" id="KW-0433">Leucine-rich repeat</keyword>
<dbReference type="GO" id="GO:0061702">
    <property type="term" value="C:canonical inflammasome complex"/>
    <property type="evidence" value="ECO:0007669"/>
    <property type="project" value="UniProtKB-SubCell"/>
</dbReference>
<protein>
    <submittedName>
        <fullName evidence="23">NLR family pyrin domain containing 1</fullName>
    </submittedName>
</protein>
<dbReference type="InterPro" id="IPR001315">
    <property type="entry name" value="CARD"/>
</dbReference>
<feature type="domain" description="FIIND" evidence="22">
    <location>
        <begin position="926"/>
        <end position="1209"/>
    </location>
</feature>
<dbReference type="PROSITE" id="PS51450">
    <property type="entry name" value="LRR"/>
    <property type="match status" value="1"/>
</dbReference>
<dbReference type="SMART" id="SM00368">
    <property type="entry name" value="LRR_RI"/>
    <property type="match status" value="5"/>
</dbReference>
<dbReference type="FunFam" id="3.40.50.300:FF:000897">
    <property type="entry name" value="NLR family pyrin domain containing 1"/>
    <property type="match status" value="1"/>
</dbReference>
<evidence type="ECO:0000313" key="23">
    <source>
        <dbReference type="Ensembl" id="ENSECAP00000073699.1"/>
    </source>
</evidence>
<evidence type="ECO:0000256" key="2">
    <source>
        <dbReference type="ARBA" id="ARBA00004123"/>
    </source>
</evidence>
<dbReference type="InterPro" id="IPR001611">
    <property type="entry name" value="Leu-rich_rpt"/>
</dbReference>
<feature type="region of interest" description="Disordered" evidence="18">
    <location>
        <begin position="866"/>
        <end position="894"/>
    </location>
</feature>
<keyword evidence="17" id="KW-0539">Nucleus</keyword>
<dbReference type="SUPFAM" id="SSF52540">
    <property type="entry name" value="P-loop containing nucleoside triphosphate hydrolases"/>
    <property type="match status" value="1"/>
</dbReference>
<feature type="domain" description="NACHT" evidence="21">
    <location>
        <begin position="202"/>
        <end position="507"/>
    </location>
</feature>
<dbReference type="PRINTS" id="PR00364">
    <property type="entry name" value="DISEASERSIST"/>
</dbReference>
<dbReference type="GO" id="GO:0005634">
    <property type="term" value="C:nucleus"/>
    <property type="evidence" value="ECO:0007669"/>
    <property type="project" value="UniProtKB-SubCell"/>
</dbReference>
<keyword evidence="16" id="KW-1271">Inflammasome</keyword>
<evidence type="ECO:0000256" key="17">
    <source>
        <dbReference type="ARBA" id="ARBA00023242"/>
    </source>
</evidence>
<dbReference type="GO" id="GO:0006954">
    <property type="term" value="P:inflammatory response"/>
    <property type="evidence" value="ECO:0007669"/>
    <property type="project" value="UniProtKB-KW"/>
</dbReference>
<organism evidence="23 24">
    <name type="scientific">Equus caballus</name>
    <name type="common">Horse</name>
    <dbReference type="NCBI Taxonomy" id="9796"/>
    <lineage>
        <taxon>Eukaryota</taxon>
        <taxon>Metazoa</taxon>
        <taxon>Chordata</taxon>
        <taxon>Craniata</taxon>
        <taxon>Vertebrata</taxon>
        <taxon>Euteleostomi</taxon>
        <taxon>Mammalia</taxon>
        <taxon>Eutheria</taxon>
        <taxon>Laurasiatheria</taxon>
        <taxon>Perissodactyla</taxon>
        <taxon>Equidae</taxon>
        <taxon>Equus</taxon>
    </lineage>
</organism>
<dbReference type="PROSITE" id="PS50824">
    <property type="entry name" value="DAPIN"/>
    <property type="match status" value="1"/>
</dbReference>
<feature type="domain" description="Pyrin" evidence="20">
    <location>
        <begin position="31"/>
        <end position="120"/>
    </location>
</feature>
<evidence type="ECO:0000256" key="7">
    <source>
        <dbReference type="ARBA" id="ARBA00022614"/>
    </source>
</evidence>
<evidence type="ECO:0000259" key="21">
    <source>
        <dbReference type="PROSITE" id="PS50837"/>
    </source>
</evidence>
<dbReference type="PANTHER" id="PTHR46985:SF3">
    <property type="entry name" value="NACHT, LRR AND PYD DOMAINS-CONTAINING PROTEIN 1"/>
    <property type="match status" value="1"/>
</dbReference>
<evidence type="ECO:0000256" key="3">
    <source>
        <dbReference type="ARBA" id="ARBA00008665"/>
    </source>
</evidence>
<evidence type="ECO:0000256" key="4">
    <source>
        <dbReference type="ARBA" id="ARBA00022490"/>
    </source>
</evidence>
<feature type="region of interest" description="Disordered" evidence="18">
    <location>
        <begin position="1"/>
        <end position="35"/>
    </location>
</feature>
<feature type="compositionally biased region" description="Basic and acidic residues" evidence="18">
    <location>
        <begin position="870"/>
        <end position="879"/>
    </location>
</feature>
<keyword evidence="6" id="KW-1210">Necrosis</keyword>
<dbReference type="Gene3D" id="3.80.10.10">
    <property type="entry name" value="Ribonuclease Inhibitor"/>
    <property type="match status" value="1"/>
</dbReference>
<evidence type="ECO:0000256" key="8">
    <source>
        <dbReference type="ARBA" id="ARBA00022670"/>
    </source>
</evidence>
<dbReference type="Ensembl" id="ENSECAT00000100335.1">
    <property type="protein sequence ID" value="ENSECAP00000073699.1"/>
    <property type="gene ID" value="ENSECAG00000008523.4"/>
</dbReference>
<dbReference type="InterPro" id="IPR007111">
    <property type="entry name" value="NACHT_NTPase"/>
</dbReference>
<dbReference type="GO" id="GO:0045087">
    <property type="term" value="P:innate immune response"/>
    <property type="evidence" value="ECO:0007669"/>
    <property type="project" value="UniProtKB-KW"/>
</dbReference>
<sequence length="1322" mass="149219">MAAQDLVPGVQAQETEDSEEHRTAPPAQAEMAGGAELQWPWYLESREKKEPKEFQLRLPDAHSRHSPGETVAQVEASGPEVASRLVALYGQRQAWDLALLTQRRMDLSRVSIQAHREAASIPRIRERYQKQWRETPCPTQSRQNEDLHQKFVQLLLLHTSDPGSHESLVRRCCPHGVVEEEGHLIEIGDLFGPGLGTQRGPHTVVLHGVTGIGKSTLARQVRGAWEEGRLYRDRFQHVFYFNCTELAQSKPVSLAKLMGEDCAAPAPPIRSQQEKMLFILDGLDEPELVLEEQRPLCEDWSLRQPVPRVLHSLLRKVLLPEASLLVTARTPAPQKFILSLEHPHWVEVLGFSESSRKEYFYRYFTEESQAVQAFSLVESNPALLTLCLVPFVSWMVCTCLKQQMERGEELSLTSQTTTALCLHYLSQALPAQPLRTQLRCLCSLAAEGVGQGETLFSLNDLRKHRLDGACISTLLKMGLLQKHPTSQRYSFIHPFFQGFFAAMSYALGDKEKSDHLNSTRRIKKLLEKCERHDPFGTPTTPFLFGLLSEQGVRKMEHIFRCKLSQERKGDLLQKVEAEVRRGHPSLPPYSLQVLRCLYEIQDEDFLTQAMAHFQRTRMYVQTDMELLVFTFCVKFCHHVERLQLNESGPHRQAWRPSSVVLLSRAPVTDACWKVLFSVLQVTGSLKELDLSGNFLSLSAVQSLCEALRHPRCHLQTLRLASCGLTAEGCKDLASGLSTSQTLTELELSCNVLEDAGVKHLCQGLRQPSCVLQRLLLVSCGLTSGFCQDLASVLSAGSRLTELDLQQNKLGDLGVKLLCEGLRRPTCQLMLLWLDQTQLNEEVTEMLRALEKNAQLLILSRWKPSVTTPNEGRDGGEMSENRCSLKRQRAESESSSPQVVQVQPLFLPFPASPGDPHVEPLETKDDFWGPMGPVATEVVDKERSLYRVHLPMAGSYRWPNTGLHFVVRGPVTIEIEFCAWGQFLDRTVPQHSWMVVGPLFDIKAEPGAVAAVYLPHFVVLQGAHVDISLFQVAHFKEEGMLLEKPARVEPCYAVLENPSFSPVGVLLRMIHAALPFIPVTSTVLLYYHFQPEEVTFHLYLIPNDCTIRKAIDDEEKKFQFVRIHKPPPLTPLYVGSRYTVSGSKKLEIIPKELELCYRSPGESQLFSEFYIDHFGTGIKLQMRDKKDGTVVWEALVKRGDLRLTATPVPPALKVSPSHGLAPASLHFVDRYREQLVARVTSVDPVLDKLHGLVLSEEQYEKVRAEATTPSQMRKLFSFSKSWDWACKDKFYQALKETHPHLIVELWEKWGHGGELGTASKLGS</sequence>
<dbReference type="GO" id="GO:0006508">
    <property type="term" value="P:proteolysis"/>
    <property type="evidence" value="ECO:0007669"/>
    <property type="project" value="UniProtKB-KW"/>
</dbReference>
<evidence type="ECO:0000313" key="24">
    <source>
        <dbReference type="Proteomes" id="UP000002281"/>
    </source>
</evidence>
<dbReference type="Pfam" id="PF00619">
    <property type="entry name" value="CARD"/>
    <property type="match status" value="1"/>
</dbReference>
<evidence type="ECO:0000256" key="14">
    <source>
        <dbReference type="ARBA" id="ARBA00022859"/>
    </source>
</evidence>
<evidence type="ECO:0000256" key="5">
    <source>
        <dbReference type="ARBA" id="ARBA00022588"/>
    </source>
</evidence>
<dbReference type="PROSITE" id="PS50209">
    <property type="entry name" value="CARD"/>
    <property type="match status" value="1"/>
</dbReference>
<dbReference type="Gene3D" id="1.10.533.10">
    <property type="entry name" value="Death Domain, Fas"/>
    <property type="match status" value="2"/>
</dbReference>
<dbReference type="InterPro" id="IPR041075">
    <property type="entry name" value="NOD1/2_WH"/>
</dbReference>
<evidence type="ECO:0000256" key="1">
    <source>
        <dbReference type="ARBA" id="ARBA00004110"/>
    </source>
</evidence>
<keyword evidence="15" id="KW-0395">Inflammatory response</keyword>
<evidence type="ECO:0000256" key="11">
    <source>
        <dbReference type="ARBA" id="ARBA00022801"/>
    </source>
</evidence>
<feature type="domain" description="CARD" evidence="19">
    <location>
        <begin position="1219"/>
        <end position="1308"/>
    </location>
</feature>
<dbReference type="SUPFAM" id="SSF47986">
    <property type="entry name" value="DEATH domain"/>
    <property type="match status" value="2"/>
</dbReference>
<dbReference type="PROSITE" id="PS51830">
    <property type="entry name" value="FIIND"/>
    <property type="match status" value="1"/>
</dbReference>
<dbReference type="Pfam" id="PF17776">
    <property type="entry name" value="NLRC4_HD2"/>
    <property type="match status" value="1"/>
</dbReference>
<gene>
    <name evidence="23" type="primary">NLRP1</name>
</gene>
<dbReference type="Pfam" id="PF23679">
    <property type="entry name" value="UPA-FIIND"/>
    <property type="match status" value="1"/>
</dbReference>
<comment type="similarity">
    <text evidence="3">Belongs to the NLRP family.</text>
</comment>
<dbReference type="InterPro" id="IPR004020">
    <property type="entry name" value="DAPIN"/>
</dbReference>
<dbReference type="PROSITE" id="PS50837">
    <property type="entry name" value="NACHT"/>
    <property type="match status" value="1"/>
</dbReference>
<keyword evidence="4" id="KW-0963">Cytoplasm</keyword>
<keyword evidence="11" id="KW-0378">Hydrolase</keyword>
<name>A0A9L0SC51_HORSE</name>
<dbReference type="GO" id="GO:0008233">
    <property type="term" value="F:peptidase activity"/>
    <property type="evidence" value="ECO:0007669"/>
    <property type="project" value="UniProtKB-KW"/>
</dbReference>
<evidence type="ECO:0000256" key="18">
    <source>
        <dbReference type="SAM" id="MobiDB-lite"/>
    </source>
</evidence>
<keyword evidence="13" id="KW-0832">Ubl conjugation</keyword>
<evidence type="ECO:0000256" key="9">
    <source>
        <dbReference type="ARBA" id="ARBA00022737"/>
    </source>
</evidence>
<proteinExistence type="inferred from homology"/>
<comment type="subcellular location">
    <subcellularLocation>
        <location evidence="1">Inflammasome</location>
    </subcellularLocation>
    <subcellularLocation>
        <location evidence="2">Nucleus</location>
    </subcellularLocation>
</comment>
<keyword evidence="10" id="KW-0547">Nucleotide-binding</keyword>
<keyword evidence="5" id="KW-0399">Innate immunity</keyword>
<dbReference type="InterPro" id="IPR033516">
    <property type="entry name" value="CARD8/ASC/NALP1_CARD"/>
</dbReference>
<reference evidence="23 24" key="1">
    <citation type="journal article" date="2009" name="Science">
        <title>Genome sequence, comparative analysis, and population genetics of the domestic horse.</title>
        <authorList>
            <consortium name="Broad Institute Genome Sequencing Platform"/>
            <consortium name="Broad Institute Whole Genome Assembly Team"/>
            <person name="Wade C.M."/>
            <person name="Giulotto E."/>
            <person name="Sigurdsson S."/>
            <person name="Zoli M."/>
            <person name="Gnerre S."/>
            <person name="Imsland F."/>
            <person name="Lear T.L."/>
            <person name="Adelson D.L."/>
            <person name="Bailey E."/>
            <person name="Bellone R.R."/>
            <person name="Bloecker H."/>
            <person name="Distl O."/>
            <person name="Edgar R.C."/>
            <person name="Garber M."/>
            <person name="Leeb T."/>
            <person name="Mauceli E."/>
            <person name="MacLeod J.N."/>
            <person name="Penedo M.C.T."/>
            <person name="Raison J.M."/>
            <person name="Sharpe T."/>
            <person name="Vogel J."/>
            <person name="Andersson L."/>
            <person name="Antczak D.F."/>
            <person name="Biagi T."/>
            <person name="Binns M.M."/>
            <person name="Chowdhary B.P."/>
            <person name="Coleman S.J."/>
            <person name="Della Valle G."/>
            <person name="Fryc S."/>
            <person name="Guerin G."/>
            <person name="Hasegawa T."/>
            <person name="Hill E.W."/>
            <person name="Jurka J."/>
            <person name="Kiialainen A."/>
            <person name="Lindgren G."/>
            <person name="Liu J."/>
            <person name="Magnani E."/>
            <person name="Mickelson J.R."/>
            <person name="Murray J."/>
            <person name="Nergadze S.G."/>
            <person name="Onofrio R."/>
            <person name="Pedroni S."/>
            <person name="Piras M.F."/>
            <person name="Raudsepp T."/>
            <person name="Rocchi M."/>
            <person name="Roeed K.H."/>
            <person name="Ryder O.A."/>
            <person name="Searle S."/>
            <person name="Skow L."/>
            <person name="Swinburne J.E."/>
            <person name="Syvaenen A.C."/>
            <person name="Tozaki T."/>
            <person name="Valberg S.J."/>
            <person name="Vaudin M."/>
            <person name="White J.R."/>
            <person name="Zody M.C."/>
            <person name="Lander E.S."/>
            <person name="Lindblad-Toh K."/>
        </authorList>
    </citation>
    <scope>NUCLEOTIDE SEQUENCE [LARGE SCALE GENOMIC DNA]</scope>
    <source>
        <strain evidence="23 24">Thoroughbred</strain>
    </source>
</reference>
<dbReference type="InterPro" id="IPR027417">
    <property type="entry name" value="P-loop_NTPase"/>
</dbReference>
<dbReference type="InterPro" id="IPR051249">
    <property type="entry name" value="NLRP_Inflammasome"/>
</dbReference>
<reference evidence="23" key="3">
    <citation type="submission" date="2025-09" db="UniProtKB">
        <authorList>
            <consortium name="Ensembl"/>
        </authorList>
    </citation>
    <scope>IDENTIFICATION</scope>
    <source>
        <strain evidence="23">Thoroughbred</strain>
    </source>
</reference>
<dbReference type="FunFam" id="1.10.533.10:FF:000013">
    <property type="entry name" value="Apoptosis-associated speck-like protein containing a CARD"/>
    <property type="match status" value="1"/>
</dbReference>
<evidence type="ECO:0000259" key="20">
    <source>
        <dbReference type="PROSITE" id="PS50824"/>
    </source>
</evidence>
<reference evidence="23" key="2">
    <citation type="submission" date="2025-08" db="UniProtKB">
        <authorList>
            <consortium name="Ensembl"/>
        </authorList>
    </citation>
    <scope>IDENTIFICATION</scope>
    <source>
        <strain evidence="23">Thoroughbred</strain>
    </source>
</reference>
<evidence type="ECO:0000259" key="22">
    <source>
        <dbReference type="PROSITE" id="PS51830"/>
    </source>
</evidence>
<dbReference type="GeneTree" id="ENSGT00940000162176"/>
<dbReference type="InterPro" id="IPR011029">
    <property type="entry name" value="DEATH-like_dom_sf"/>
</dbReference>
<dbReference type="CDD" id="cd08330">
    <property type="entry name" value="CARD_ASC_NALP1"/>
    <property type="match status" value="1"/>
</dbReference>
<dbReference type="InterPro" id="IPR032675">
    <property type="entry name" value="LRR_dom_sf"/>
</dbReference>
<evidence type="ECO:0000259" key="19">
    <source>
        <dbReference type="PROSITE" id="PS50209"/>
    </source>
</evidence>
<keyword evidence="24" id="KW-1185">Reference proteome</keyword>
<evidence type="ECO:0000256" key="16">
    <source>
        <dbReference type="ARBA" id="ARBA00023233"/>
    </source>
</evidence>
<dbReference type="GO" id="GO:0005524">
    <property type="term" value="F:ATP binding"/>
    <property type="evidence" value="ECO:0007669"/>
    <property type="project" value="UniProtKB-KW"/>
</dbReference>
<evidence type="ECO:0000256" key="15">
    <source>
        <dbReference type="ARBA" id="ARBA00023198"/>
    </source>
</evidence>
<evidence type="ECO:0000256" key="10">
    <source>
        <dbReference type="ARBA" id="ARBA00022741"/>
    </source>
</evidence>
<dbReference type="PANTHER" id="PTHR46985">
    <property type="entry name" value="NACHT, LRR AND PYD DOMAINS-CONTAINING PROTEIN 1"/>
    <property type="match status" value="1"/>
</dbReference>
<dbReference type="SUPFAM" id="SSF52047">
    <property type="entry name" value="RNI-like"/>
    <property type="match status" value="1"/>
</dbReference>
<dbReference type="Pfam" id="PF05729">
    <property type="entry name" value="NACHT"/>
    <property type="match status" value="1"/>
</dbReference>
<keyword evidence="14" id="KW-0391">Immunity</keyword>
<dbReference type="Pfam" id="PF13553">
    <property type="entry name" value="FIIND"/>
    <property type="match status" value="1"/>
</dbReference>
<dbReference type="Pfam" id="PF17779">
    <property type="entry name" value="WHD_NOD2"/>
    <property type="match status" value="1"/>
</dbReference>
<keyword evidence="9" id="KW-0677">Repeat</keyword>
<keyword evidence="12" id="KW-0067">ATP-binding</keyword>
<dbReference type="GO" id="GO:0042981">
    <property type="term" value="P:regulation of apoptotic process"/>
    <property type="evidence" value="ECO:0007669"/>
    <property type="project" value="InterPro"/>
</dbReference>
<accession>A0A9L0SC51</accession>
<dbReference type="FunFam" id="3.80.10.10:FF:000256">
    <property type="entry name" value="NLR family pyrin domain containing 1"/>
    <property type="match status" value="1"/>
</dbReference>
<evidence type="ECO:0000256" key="12">
    <source>
        <dbReference type="ARBA" id="ARBA00022840"/>
    </source>
</evidence>
<evidence type="ECO:0000256" key="6">
    <source>
        <dbReference type="ARBA" id="ARBA00022590"/>
    </source>
</evidence>
<keyword evidence="8" id="KW-0645">Protease</keyword>
<dbReference type="Proteomes" id="UP000002281">
    <property type="component" value="Chromosome 11"/>
</dbReference>
<dbReference type="InterPro" id="IPR041267">
    <property type="entry name" value="NLRP_HD2"/>
</dbReference>
<dbReference type="GO" id="GO:0012501">
    <property type="term" value="P:programmed cell death"/>
    <property type="evidence" value="ECO:0007669"/>
    <property type="project" value="UniProtKB-KW"/>
</dbReference>
<evidence type="ECO:0000256" key="13">
    <source>
        <dbReference type="ARBA" id="ARBA00022843"/>
    </source>
</evidence>
<dbReference type="Pfam" id="PF13516">
    <property type="entry name" value="LRR_6"/>
    <property type="match status" value="3"/>
</dbReference>